<dbReference type="Gene3D" id="3.80.10.10">
    <property type="entry name" value="Ribonuclease Inhibitor"/>
    <property type="match status" value="1"/>
</dbReference>
<dbReference type="InterPro" id="IPR032675">
    <property type="entry name" value="LRR_dom_sf"/>
</dbReference>
<dbReference type="PANTHER" id="PTHR34223:SF89">
    <property type="entry name" value="F-BOX DOMAIN-CONTAINING PROTEIN"/>
    <property type="match status" value="1"/>
</dbReference>
<dbReference type="Pfam" id="PF00646">
    <property type="entry name" value="F-box"/>
    <property type="match status" value="1"/>
</dbReference>
<dbReference type="SUPFAM" id="SSF81383">
    <property type="entry name" value="F-box domain"/>
    <property type="match status" value="1"/>
</dbReference>
<evidence type="ECO:0000313" key="1">
    <source>
        <dbReference type="EnsemblPlants" id="EMT14781"/>
    </source>
</evidence>
<dbReference type="InterPro" id="IPR053781">
    <property type="entry name" value="F-box_AtFBL13-like"/>
</dbReference>
<dbReference type="InterPro" id="IPR036047">
    <property type="entry name" value="F-box-like_dom_sf"/>
</dbReference>
<proteinExistence type="predicted"/>
<name>N1QZL0_AEGTA</name>
<dbReference type="CDD" id="cd22160">
    <property type="entry name" value="F-box_AtFBL13-like"/>
    <property type="match status" value="1"/>
</dbReference>
<dbReference type="PROSITE" id="PS50181">
    <property type="entry name" value="FBOX"/>
    <property type="match status" value="1"/>
</dbReference>
<sequence length="320" mass="35844">MRRRIAGKAAATGDGGVDRLGALPDEILQHALSFLPSRDAVRTCVLARLWRHLWKSAPALRVTDVDAFRSARHVNGFVNHLIVLRDRTPLREREIAVYKEYDGGGYYDSNGDRLEHSQYIDLWVRYTLSCHARLLRISDHDPNDLDAGYYDYKIRSVMLDVPILSGHLTTLELDGVVLSSECSHPLDFSSCPNLETLKMNRCSILFLGGDRSMNISSQSVRCLSITRCDFDHFVRARALISIPTLVHLDLELTEDCGLVPAFESMMPSLLTTSIKLDRSCNKDDMGCSLLLGCLSHSSNLDLMAGPQAVYIYVFIHLNSS</sequence>
<dbReference type="InterPro" id="IPR053197">
    <property type="entry name" value="F-box_SCFL_complex_component"/>
</dbReference>
<organism evidence="1">
    <name type="scientific">Aegilops tauschii</name>
    <name type="common">Tausch's goatgrass</name>
    <name type="synonym">Aegilops squarrosa</name>
    <dbReference type="NCBI Taxonomy" id="37682"/>
    <lineage>
        <taxon>Eukaryota</taxon>
        <taxon>Viridiplantae</taxon>
        <taxon>Streptophyta</taxon>
        <taxon>Embryophyta</taxon>
        <taxon>Tracheophyta</taxon>
        <taxon>Spermatophyta</taxon>
        <taxon>Magnoliopsida</taxon>
        <taxon>Liliopsida</taxon>
        <taxon>Poales</taxon>
        <taxon>Poaceae</taxon>
        <taxon>BOP clade</taxon>
        <taxon>Pooideae</taxon>
        <taxon>Triticodae</taxon>
        <taxon>Triticeae</taxon>
        <taxon>Triticinae</taxon>
        <taxon>Aegilops</taxon>
    </lineage>
</organism>
<dbReference type="PANTHER" id="PTHR34223">
    <property type="entry name" value="OS11G0201299 PROTEIN"/>
    <property type="match status" value="1"/>
</dbReference>
<dbReference type="AlphaFoldDB" id="N1QZL0"/>
<protein>
    <submittedName>
        <fullName evidence="1">Uncharacterized protein</fullName>
    </submittedName>
</protein>
<accession>N1QZL0</accession>
<reference evidence="1" key="1">
    <citation type="submission" date="2015-06" db="UniProtKB">
        <authorList>
            <consortium name="EnsemblPlants"/>
        </authorList>
    </citation>
    <scope>IDENTIFICATION</scope>
</reference>
<dbReference type="Gene3D" id="1.20.1280.50">
    <property type="match status" value="1"/>
</dbReference>
<dbReference type="InterPro" id="IPR001810">
    <property type="entry name" value="F-box_dom"/>
</dbReference>
<dbReference type="SUPFAM" id="SSF52047">
    <property type="entry name" value="RNI-like"/>
    <property type="match status" value="1"/>
</dbReference>
<dbReference type="EnsemblPlants" id="EMT14781">
    <property type="protein sequence ID" value="EMT14781"/>
    <property type="gene ID" value="F775_02502"/>
</dbReference>